<evidence type="ECO:0000313" key="1">
    <source>
        <dbReference type="EnsemblMetazoa" id="GMOY006366-PA"/>
    </source>
</evidence>
<dbReference type="EnsemblMetazoa" id="GMOY006366-RA">
    <property type="protein sequence ID" value="GMOY006366-PA"/>
    <property type="gene ID" value="GMOY006366"/>
</dbReference>
<sequence>MQASVNSISSIPSPVNQCKNALRRNIAVNCSDIRLNISWMAVVLPMKVADIFKPRGGISQTATFTLFGIHSTKYKLNIETSYCQH</sequence>
<proteinExistence type="predicted"/>
<name>A0A1B0FR28_GLOMM</name>
<protein>
    <submittedName>
        <fullName evidence="1">Uncharacterized protein</fullName>
    </submittedName>
</protein>
<keyword evidence="2" id="KW-1185">Reference proteome</keyword>
<dbReference type="Proteomes" id="UP000092444">
    <property type="component" value="Unassembled WGS sequence"/>
</dbReference>
<evidence type="ECO:0000313" key="2">
    <source>
        <dbReference type="Proteomes" id="UP000092444"/>
    </source>
</evidence>
<dbReference type="AlphaFoldDB" id="A0A1B0FR28"/>
<dbReference type="VEuPathDB" id="VectorBase:GMOY006366"/>
<dbReference type="EMBL" id="CCAG010017703">
    <property type="status" value="NOT_ANNOTATED_CDS"/>
    <property type="molecule type" value="Genomic_DNA"/>
</dbReference>
<organism evidence="1 2">
    <name type="scientific">Glossina morsitans morsitans</name>
    <name type="common">Savannah tsetse fly</name>
    <dbReference type="NCBI Taxonomy" id="37546"/>
    <lineage>
        <taxon>Eukaryota</taxon>
        <taxon>Metazoa</taxon>
        <taxon>Ecdysozoa</taxon>
        <taxon>Arthropoda</taxon>
        <taxon>Hexapoda</taxon>
        <taxon>Insecta</taxon>
        <taxon>Pterygota</taxon>
        <taxon>Neoptera</taxon>
        <taxon>Endopterygota</taxon>
        <taxon>Diptera</taxon>
        <taxon>Brachycera</taxon>
        <taxon>Muscomorpha</taxon>
        <taxon>Hippoboscoidea</taxon>
        <taxon>Glossinidae</taxon>
        <taxon>Glossina</taxon>
    </lineage>
</organism>
<reference evidence="1" key="1">
    <citation type="submission" date="2020-05" db="UniProtKB">
        <authorList>
            <consortium name="EnsemblMetazoa"/>
        </authorList>
    </citation>
    <scope>IDENTIFICATION</scope>
    <source>
        <strain evidence="1">Yale</strain>
    </source>
</reference>
<accession>A0A1B0FR28</accession>